<comment type="subcellular location">
    <subcellularLocation>
        <location evidence="1">Cell envelope</location>
    </subcellularLocation>
</comment>
<dbReference type="EMBL" id="FOSL01000007">
    <property type="protein sequence ID" value="SFK48425.1"/>
    <property type="molecule type" value="Genomic_DNA"/>
</dbReference>
<evidence type="ECO:0000313" key="4">
    <source>
        <dbReference type="Proteomes" id="UP000323300"/>
    </source>
</evidence>
<dbReference type="RefSeq" id="WP_244621713.1">
    <property type="nucleotide sequence ID" value="NZ_BSPE01000070.1"/>
</dbReference>
<name>A0A1I3ZWF8_9HYPH</name>
<proteinExistence type="predicted"/>
<evidence type="ECO:0000313" key="3">
    <source>
        <dbReference type="EMBL" id="SFK48425.1"/>
    </source>
</evidence>
<dbReference type="Gene3D" id="2.40.30.170">
    <property type="match status" value="1"/>
</dbReference>
<dbReference type="PANTHER" id="PTHR32347:SF23">
    <property type="entry name" value="BLL5650 PROTEIN"/>
    <property type="match status" value="1"/>
</dbReference>
<sequence>MTAPAPGVAIFTYKRDWIGRPVSTGERLMEIADPDKVQLRIDVPVADAIAVQSGAKVRAFLDSDPLRPVAAEVRSASYEAQLTDGNALAYRIYAAIGAGQAPLRLGIRGTAQISGEKVPLAYYLFRRPIATIRQRFGL</sequence>
<evidence type="ECO:0000256" key="2">
    <source>
        <dbReference type="ARBA" id="ARBA00023054"/>
    </source>
</evidence>
<reference evidence="3 4" key="1">
    <citation type="submission" date="2016-10" db="EMBL/GenBank/DDBJ databases">
        <authorList>
            <person name="Varghese N."/>
            <person name="Submissions S."/>
        </authorList>
    </citation>
    <scope>NUCLEOTIDE SEQUENCE [LARGE SCALE GENOMIC DNA]</scope>
    <source>
        <strain evidence="3 4">DSM 21822</strain>
    </source>
</reference>
<accession>A0A1I3ZWF8</accession>
<dbReference type="GO" id="GO:0030313">
    <property type="term" value="C:cell envelope"/>
    <property type="evidence" value="ECO:0007669"/>
    <property type="project" value="UniProtKB-SubCell"/>
</dbReference>
<protein>
    <submittedName>
        <fullName evidence="3">HlyD family secretion protein</fullName>
    </submittedName>
</protein>
<dbReference type="PANTHER" id="PTHR32347">
    <property type="entry name" value="EFFLUX SYSTEM COMPONENT YKNX-RELATED"/>
    <property type="match status" value="1"/>
</dbReference>
<keyword evidence="2" id="KW-0175">Coiled coil</keyword>
<dbReference type="AlphaFoldDB" id="A0A1I3ZWF8"/>
<organism evidence="3 4">
    <name type="scientific">Neomesorhizobium albiziae</name>
    <dbReference type="NCBI Taxonomy" id="335020"/>
    <lineage>
        <taxon>Bacteria</taxon>
        <taxon>Pseudomonadati</taxon>
        <taxon>Pseudomonadota</taxon>
        <taxon>Alphaproteobacteria</taxon>
        <taxon>Hyphomicrobiales</taxon>
        <taxon>Phyllobacteriaceae</taxon>
        <taxon>Neomesorhizobium</taxon>
    </lineage>
</organism>
<dbReference type="Proteomes" id="UP000323300">
    <property type="component" value="Unassembled WGS sequence"/>
</dbReference>
<gene>
    <name evidence="3" type="ORF">SAMN04488498_1073</name>
</gene>
<keyword evidence="4" id="KW-1185">Reference proteome</keyword>
<evidence type="ECO:0000256" key="1">
    <source>
        <dbReference type="ARBA" id="ARBA00004196"/>
    </source>
</evidence>
<dbReference type="InterPro" id="IPR050465">
    <property type="entry name" value="UPF0194_transport"/>
</dbReference>